<organism evidence="16 17">
    <name type="scientific">Pediococcus pentosaceus</name>
    <dbReference type="NCBI Taxonomy" id="1255"/>
    <lineage>
        <taxon>Bacteria</taxon>
        <taxon>Bacillati</taxon>
        <taxon>Bacillota</taxon>
        <taxon>Bacilli</taxon>
        <taxon>Lactobacillales</taxon>
        <taxon>Lactobacillaceae</taxon>
        <taxon>Pediococcus</taxon>
    </lineage>
</organism>
<evidence type="ECO:0000256" key="6">
    <source>
        <dbReference type="ARBA" id="ARBA00022683"/>
    </source>
</evidence>
<keyword evidence="10 12" id="KW-0472">Membrane</keyword>
<dbReference type="GO" id="GO:0090589">
    <property type="term" value="F:protein-phosphocysteine-trehalose phosphotransferase system transporter activity"/>
    <property type="evidence" value="ECO:0007669"/>
    <property type="project" value="TreeGrafter"/>
</dbReference>
<dbReference type="InterPro" id="IPR003352">
    <property type="entry name" value="PTS_EIIC"/>
</dbReference>
<gene>
    <name evidence="16" type="primary">bglF</name>
    <name evidence="16" type="ORF">S100892_00194</name>
</gene>
<keyword evidence="8" id="KW-0418">Kinase</keyword>
<dbReference type="Pfam" id="PF00358">
    <property type="entry name" value="PTS_EIIA_1"/>
    <property type="match status" value="1"/>
</dbReference>
<dbReference type="Gene3D" id="3.30.1360.60">
    <property type="entry name" value="Glucose permease domain IIB"/>
    <property type="match status" value="1"/>
</dbReference>
<evidence type="ECO:0000256" key="9">
    <source>
        <dbReference type="ARBA" id="ARBA00022989"/>
    </source>
</evidence>
<dbReference type="PROSITE" id="PS51098">
    <property type="entry name" value="PTS_EIIB_TYPE_1"/>
    <property type="match status" value="1"/>
</dbReference>
<feature type="transmembrane region" description="Helical" evidence="12">
    <location>
        <begin position="510"/>
        <end position="531"/>
    </location>
</feature>
<comment type="subcellular location">
    <subcellularLocation>
        <location evidence="1">Cell membrane</location>
        <topology evidence="1">Multi-pass membrane protein</topology>
    </subcellularLocation>
</comment>
<keyword evidence="3" id="KW-1003">Cell membrane</keyword>
<dbReference type="InterPro" id="IPR018113">
    <property type="entry name" value="PTrfase_EIIB_Cys"/>
</dbReference>
<dbReference type="InterPro" id="IPR036878">
    <property type="entry name" value="Glu_permease_IIB"/>
</dbReference>
<feature type="transmembrane region" description="Helical" evidence="12">
    <location>
        <begin position="330"/>
        <end position="351"/>
    </location>
</feature>
<evidence type="ECO:0000313" key="17">
    <source>
        <dbReference type="Proteomes" id="UP000196118"/>
    </source>
</evidence>
<dbReference type="InterPro" id="IPR001996">
    <property type="entry name" value="PTS_IIB_1"/>
</dbReference>
<protein>
    <submittedName>
        <fullName evidence="16">Protein-N(Pi)-phosphohistidine--sugar phosphotransferase</fullName>
        <ecNumber evidence="16">2.7.1.191</ecNumber>
    </submittedName>
</protein>
<evidence type="ECO:0000256" key="4">
    <source>
        <dbReference type="ARBA" id="ARBA00022597"/>
    </source>
</evidence>
<keyword evidence="5 16" id="KW-0808">Transferase</keyword>
<evidence type="ECO:0000256" key="10">
    <source>
        <dbReference type="ARBA" id="ARBA00023136"/>
    </source>
</evidence>
<accession>A0A1Y0VKP9</accession>
<dbReference type="PANTHER" id="PTHR30175">
    <property type="entry name" value="PHOSPHOTRANSFERASE SYSTEM TRANSPORT PROTEIN"/>
    <property type="match status" value="1"/>
</dbReference>
<dbReference type="GO" id="GO:0005886">
    <property type="term" value="C:plasma membrane"/>
    <property type="evidence" value="ECO:0007669"/>
    <property type="project" value="UniProtKB-SubCell"/>
</dbReference>
<keyword evidence="4" id="KW-0762">Sugar transport</keyword>
<sequence>MKKTNDNLIVVAPASGKVIPLEQVEDQVFAQKMMGEGFGLEPTNGNLVAPVAGTVMMVADSKHAIGIKTDSGVEILLHLGIDTVELKGTPYDLKVQVGDHVEAGSSLGTWDLDLVRNNGKQTTIIFAITNSSEVLEQLEIEADTVEVGKNVANLKLKTVSEKVERSKSNEGNRFEKTAQKVIDAVGGPDNINSVIHCISRLRFYLKDINKPDDDIIRNDDHVIDIMRAQGQYQVVIGPDVVDVYDAVIDQLGTEFGDEEGTEQAVKATQPQGPDNRNFLEKAKDGFNNFIGVITGSMSPVIWSLAAAGILKGLLSVLTMPQIGELLSPKSNLYIILNAIGDSVFFFLPILVGFSAAKRIGGDPIIAAVIGGVLVHPTLTPLAGKSLGMLGGFNFPMVQYSYSIFPMILAAWLAFKIENYLKKHLPSYLTMIFVPFITILIVSGITIYITGPVIVGISKWIAVMISWVLVHSGWASGILVGGFHQVLVIFGLHWGITPLVVNDIATTGHSYLNALICQTMISQGAAVLAVAIKTKKTNLKSLSFAASISAFCGVTEPAIYGVNLRYRRVFISGLIGSAFGGFITGLFHGNMYGFAGSWIGFASFFNPSNPSDLSSFWIFLISSVVSTIIAFIAAYVWGYNDKMEVGKKVEKPINPSKK</sequence>
<evidence type="ECO:0000256" key="11">
    <source>
        <dbReference type="PROSITE-ProRule" id="PRU00421"/>
    </source>
</evidence>
<evidence type="ECO:0000256" key="1">
    <source>
        <dbReference type="ARBA" id="ARBA00004651"/>
    </source>
</evidence>
<keyword evidence="9 12" id="KW-1133">Transmembrane helix</keyword>
<evidence type="ECO:0000256" key="7">
    <source>
        <dbReference type="ARBA" id="ARBA00022692"/>
    </source>
</evidence>
<evidence type="ECO:0000256" key="5">
    <source>
        <dbReference type="ARBA" id="ARBA00022679"/>
    </source>
</evidence>
<evidence type="ECO:0000259" key="15">
    <source>
        <dbReference type="PROSITE" id="PS51103"/>
    </source>
</evidence>
<evidence type="ECO:0000256" key="2">
    <source>
        <dbReference type="ARBA" id="ARBA00022448"/>
    </source>
</evidence>
<dbReference type="EC" id="2.7.1.191" evidence="16"/>
<dbReference type="GO" id="GO:0008982">
    <property type="term" value="F:protein-N(PI)-phosphohistidine-sugar phosphotransferase activity"/>
    <property type="evidence" value="ECO:0007669"/>
    <property type="project" value="InterPro"/>
</dbReference>
<dbReference type="GO" id="GO:0015771">
    <property type="term" value="P:trehalose transport"/>
    <property type="evidence" value="ECO:0007669"/>
    <property type="project" value="TreeGrafter"/>
</dbReference>
<keyword evidence="6" id="KW-0598">Phosphotransferase system</keyword>
<feature type="domain" description="PTS EIIB type-1" evidence="14">
    <location>
        <begin position="175"/>
        <end position="257"/>
    </location>
</feature>
<dbReference type="GO" id="GO:0016301">
    <property type="term" value="F:kinase activity"/>
    <property type="evidence" value="ECO:0007669"/>
    <property type="project" value="UniProtKB-KW"/>
</dbReference>
<name>A0A1Y0VKP9_PEDPE</name>
<dbReference type="FunFam" id="2.70.70.10:FF:000001">
    <property type="entry name" value="PTS system glucose-specific IIA component"/>
    <property type="match status" value="1"/>
</dbReference>
<dbReference type="PROSITE" id="PS00371">
    <property type="entry name" value="PTS_EIIA_TYPE_1_HIS"/>
    <property type="match status" value="1"/>
</dbReference>
<feature type="transmembrane region" description="Helical" evidence="12">
    <location>
        <begin position="426"/>
        <end position="446"/>
    </location>
</feature>
<feature type="domain" description="PTS EIIA type-1" evidence="13">
    <location>
        <begin position="26"/>
        <end position="130"/>
    </location>
</feature>
<feature type="active site" description="Phosphocysteine intermediate; for EIIB activity" evidence="11">
    <location>
        <position position="197"/>
    </location>
</feature>
<dbReference type="Proteomes" id="UP000196118">
    <property type="component" value="Chromosome"/>
</dbReference>
<evidence type="ECO:0000256" key="3">
    <source>
        <dbReference type="ARBA" id="ARBA00022475"/>
    </source>
</evidence>
<dbReference type="InterPro" id="IPR013013">
    <property type="entry name" value="PTS_EIIC_1"/>
</dbReference>
<dbReference type="CDD" id="cd00212">
    <property type="entry name" value="PTS_IIB_glc"/>
    <property type="match status" value="1"/>
</dbReference>
<dbReference type="Gene3D" id="2.70.70.10">
    <property type="entry name" value="Glucose Permease (Domain IIA)"/>
    <property type="match status" value="1"/>
</dbReference>
<evidence type="ECO:0000256" key="12">
    <source>
        <dbReference type="SAM" id="Phobius"/>
    </source>
</evidence>
<keyword evidence="2" id="KW-0813">Transport</keyword>
<evidence type="ECO:0000259" key="13">
    <source>
        <dbReference type="PROSITE" id="PS51093"/>
    </source>
</evidence>
<feature type="transmembrane region" description="Helical" evidence="12">
    <location>
        <begin position="568"/>
        <end position="594"/>
    </location>
</feature>
<feature type="transmembrane region" description="Helical" evidence="12">
    <location>
        <begin position="614"/>
        <end position="637"/>
    </location>
</feature>
<dbReference type="InterPro" id="IPR011055">
    <property type="entry name" value="Dup_hybrid_motif"/>
</dbReference>
<feature type="transmembrane region" description="Helical" evidence="12">
    <location>
        <begin position="363"/>
        <end position="382"/>
    </location>
</feature>
<dbReference type="SUPFAM" id="SSF51261">
    <property type="entry name" value="Duplicated hybrid motif"/>
    <property type="match status" value="1"/>
</dbReference>
<proteinExistence type="predicted"/>
<evidence type="ECO:0000313" key="16">
    <source>
        <dbReference type="EMBL" id="ARW18800.1"/>
    </source>
</evidence>
<dbReference type="InterPro" id="IPR050558">
    <property type="entry name" value="PTS_Sugar-Specific_Components"/>
</dbReference>
<dbReference type="GO" id="GO:0009401">
    <property type="term" value="P:phosphoenolpyruvate-dependent sugar phosphotransferase system"/>
    <property type="evidence" value="ECO:0007669"/>
    <property type="project" value="UniProtKB-KW"/>
</dbReference>
<dbReference type="PROSITE" id="PS51103">
    <property type="entry name" value="PTS_EIIC_TYPE_1"/>
    <property type="match status" value="1"/>
</dbReference>
<dbReference type="PANTHER" id="PTHR30175:SF1">
    <property type="entry name" value="PTS SYSTEM ARBUTIN-, CELLOBIOSE-, AND SALICIN-SPECIFIC EIIBC COMPONENT-RELATED"/>
    <property type="match status" value="1"/>
</dbReference>
<dbReference type="PROSITE" id="PS51093">
    <property type="entry name" value="PTS_EIIA_TYPE_1"/>
    <property type="match status" value="1"/>
</dbReference>
<reference evidence="16 17" key="1">
    <citation type="submission" date="2017-05" db="EMBL/GenBank/DDBJ databases">
        <title>Genome sequence of Pediococcus pentosaceus strain SRCM100892.</title>
        <authorList>
            <person name="Cho S.H."/>
        </authorList>
    </citation>
    <scope>NUCLEOTIDE SEQUENCE [LARGE SCALE GENOMIC DNA]</scope>
    <source>
        <strain evidence="16 17">SRCM100892</strain>
    </source>
</reference>
<evidence type="ECO:0000256" key="8">
    <source>
        <dbReference type="ARBA" id="ARBA00022777"/>
    </source>
</evidence>
<feature type="transmembrane region" description="Helical" evidence="12">
    <location>
        <begin position="286"/>
        <end position="310"/>
    </location>
</feature>
<dbReference type="Pfam" id="PF02378">
    <property type="entry name" value="PTS_EIIC"/>
    <property type="match status" value="1"/>
</dbReference>
<keyword evidence="7 12" id="KW-0812">Transmembrane</keyword>
<dbReference type="EMBL" id="CP021474">
    <property type="protein sequence ID" value="ARW18800.1"/>
    <property type="molecule type" value="Genomic_DNA"/>
</dbReference>
<dbReference type="Pfam" id="PF00367">
    <property type="entry name" value="PTS_EIIB"/>
    <property type="match status" value="1"/>
</dbReference>
<dbReference type="NCBIfam" id="TIGR00830">
    <property type="entry name" value="PTBA"/>
    <property type="match status" value="1"/>
</dbReference>
<feature type="domain" description="PTS EIIC type-1" evidence="15">
    <location>
        <begin position="304"/>
        <end position="648"/>
    </location>
</feature>
<evidence type="ECO:0000259" key="14">
    <source>
        <dbReference type="PROSITE" id="PS51098"/>
    </source>
</evidence>
<dbReference type="InterPro" id="IPR001127">
    <property type="entry name" value="PTS_EIIA_1_perm"/>
</dbReference>
<dbReference type="AlphaFoldDB" id="A0A1Y0VKP9"/>
<dbReference type="SUPFAM" id="SSF55604">
    <property type="entry name" value="Glucose permease domain IIB"/>
    <property type="match status" value="1"/>
</dbReference>
<feature type="transmembrane region" description="Helical" evidence="12">
    <location>
        <begin position="394"/>
        <end position="414"/>
    </location>
</feature>